<evidence type="ECO:0000313" key="11">
    <source>
        <dbReference type="Proteomes" id="UP000061382"/>
    </source>
</evidence>
<keyword evidence="4" id="KW-0067">ATP-binding</keyword>
<dbReference type="Gene3D" id="1.20.1560.10">
    <property type="entry name" value="ABC transporter type 1, transmembrane domain"/>
    <property type="match status" value="1"/>
</dbReference>
<feature type="domain" description="ABC transmembrane type-1" evidence="9">
    <location>
        <begin position="31"/>
        <end position="308"/>
    </location>
</feature>
<feature type="transmembrane region" description="Helical" evidence="7">
    <location>
        <begin position="250"/>
        <end position="273"/>
    </location>
</feature>
<dbReference type="InterPro" id="IPR027417">
    <property type="entry name" value="P-loop_NTPase"/>
</dbReference>
<gene>
    <name evidence="10" type="ORF">DC20_03290</name>
</gene>
<evidence type="ECO:0000256" key="2">
    <source>
        <dbReference type="ARBA" id="ARBA00022692"/>
    </source>
</evidence>
<dbReference type="PROSITE" id="PS50929">
    <property type="entry name" value="ABC_TM1F"/>
    <property type="match status" value="1"/>
</dbReference>
<keyword evidence="2 7" id="KW-0812">Transmembrane</keyword>
<dbReference type="STRING" id="512763.DC20_03290"/>
<proteinExistence type="predicted"/>
<feature type="domain" description="ABC transporter" evidence="8">
    <location>
        <begin position="343"/>
        <end position="573"/>
    </location>
</feature>
<dbReference type="GO" id="GO:0015421">
    <property type="term" value="F:ABC-type oligopeptide transporter activity"/>
    <property type="evidence" value="ECO:0007669"/>
    <property type="project" value="TreeGrafter"/>
</dbReference>
<dbReference type="InterPro" id="IPR036640">
    <property type="entry name" value="ABC1_TM_sf"/>
</dbReference>
<dbReference type="PROSITE" id="PS50893">
    <property type="entry name" value="ABC_TRANSPORTER_2"/>
    <property type="match status" value="1"/>
</dbReference>
<dbReference type="InterPro" id="IPR011527">
    <property type="entry name" value="ABC1_TM_dom"/>
</dbReference>
<feature type="transmembrane region" description="Helical" evidence="7">
    <location>
        <begin position="25"/>
        <end position="47"/>
    </location>
</feature>
<dbReference type="InterPro" id="IPR039421">
    <property type="entry name" value="Type_1_exporter"/>
</dbReference>
<comment type="subcellular location">
    <subcellularLocation>
        <location evidence="1">Cell membrane</location>
        <topology evidence="1">Multi-pass membrane protein</topology>
    </subcellularLocation>
</comment>
<dbReference type="SMART" id="SM00382">
    <property type="entry name" value="AAA"/>
    <property type="match status" value="1"/>
</dbReference>
<dbReference type="Proteomes" id="UP000061382">
    <property type="component" value="Chromosome"/>
</dbReference>
<protein>
    <recommendedName>
        <fullName evidence="12">Xenobiotic-transporting ATPase</fullName>
    </recommendedName>
</protein>
<dbReference type="KEGG" id="rti:DC20_03290"/>
<evidence type="ECO:0000256" key="4">
    <source>
        <dbReference type="ARBA" id="ARBA00022840"/>
    </source>
</evidence>
<dbReference type="AlphaFoldDB" id="A0A0P0C0Y1"/>
<dbReference type="GO" id="GO:0016887">
    <property type="term" value="F:ATP hydrolysis activity"/>
    <property type="evidence" value="ECO:0007669"/>
    <property type="project" value="InterPro"/>
</dbReference>
<reference evidence="10 11" key="1">
    <citation type="submission" date="2015-08" db="EMBL/GenBank/DDBJ databases">
        <title>Complete genome sequence of Rufibacter tibetensis strain 1351t, a radiation-resistant bacterium from tibet plateau.</title>
        <authorList>
            <person name="Dai J."/>
        </authorList>
    </citation>
    <scope>NUCLEOTIDE SEQUENCE [LARGE SCALE GENOMIC DNA]</scope>
    <source>
        <strain evidence="10 11">1351</strain>
    </source>
</reference>
<dbReference type="PANTHER" id="PTHR43394">
    <property type="entry name" value="ATP-DEPENDENT PERMEASE MDL1, MITOCHONDRIAL"/>
    <property type="match status" value="1"/>
</dbReference>
<keyword evidence="3" id="KW-0547">Nucleotide-binding</keyword>
<dbReference type="InterPro" id="IPR003439">
    <property type="entry name" value="ABC_transporter-like_ATP-bd"/>
</dbReference>
<evidence type="ECO:0000256" key="3">
    <source>
        <dbReference type="ARBA" id="ARBA00022741"/>
    </source>
</evidence>
<feature type="transmembrane region" description="Helical" evidence="7">
    <location>
        <begin position="140"/>
        <end position="158"/>
    </location>
</feature>
<evidence type="ECO:0000313" key="10">
    <source>
        <dbReference type="EMBL" id="ALI98181.1"/>
    </source>
</evidence>
<dbReference type="RefSeq" id="WP_071885370.1">
    <property type="nucleotide sequence ID" value="NZ_CP012643.1"/>
</dbReference>
<sequence>MATQTTLKPTPFKRLLEVLSSEQKVIGYIYLYAIFSGLVNLSLPLGIQSLIGFVSGGQLVTSVTVLIIFIVLGVVVVGGLQVMQLSLVEHIQQRIFATKAFQFTTHLTKIKGNQLASHNLPEMMNRFFDVISLQKGLAKMLTDFSAAAIQILFGLVLLSFYHSYFIFFGLVLITLLVLLLRLSSPRGMRTSLEESKYKYRLVNWLEEMARNITVFKSASHERLSLTKTDAYTSGYLKARDAHFKVLISQYIGFVGFKTIITAGLLLMGSLLLVNQEINLGQFVASEIIIILIISAVEKLLVKLDVVYDVLTSLEKLGSVTDLPMEETQAQVRETPSSQQGVAIQVKEVAFRYAGARKHALQGISFSGAPGDKICLAGTHEAGRSTLLQVMAGILTDYEGTVVYNGLSLQDYNPEAIQEQTGVYLLPSLLFEGTILENITMGQPEVTLDDVLWALETVELSDYVQAQPDGLYTVIRSHSPTIPEGVAQRFALARSIARKPKLLLLDHFLPAVNKALRERIGQRLLGEELPWTVVVISNDPAMMRLCNRVILLENGKVKREILSEKASVEELNQFV</sequence>
<dbReference type="EMBL" id="CP012643">
    <property type="protein sequence ID" value="ALI98181.1"/>
    <property type="molecule type" value="Genomic_DNA"/>
</dbReference>
<evidence type="ECO:0000256" key="5">
    <source>
        <dbReference type="ARBA" id="ARBA00022989"/>
    </source>
</evidence>
<evidence type="ECO:0000256" key="6">
    <source>
        <dbReference type="ARBA" id="ARBA00023136"/>
    </source>
</evidence>
<dbReference type="GO" id="GO:0005524">
    <property type="term" value="F:ATP binding"/>
    <property type="evidence" value="ECO:0007669"/>
    <property type="project" value="UniProtKB-KW"/>
</dbReference>
<name>A0A0P0C0Y1_9BACT</name>
<dbReference type="SUPFAM" id="SSF52540">
    <property type="entry name" value="P-loop containing nucleoside triphosphate hydrolases"/>
    <property type="match status" value="1"/>
</dbReference>
<feature type="transmembrane region" description="Helical" evidence="7">
    <location>
        <begin position="59"/>
        <end position="80"/>
    </location>
</feature>
<dbReference type="Pfam" id="PF00664">
    <property type="entry name" value="ABC_membrane"/>
    <property type="match status" value="1"/>
</dbReference>
<evidence type="ECO:0000259" key="9">
    <source>
        <dbReference type="PROSITE" id="PS50929"/>
    </source>
</evidence>
<dbReference type="PATRIC" id="fig|512763.3.peg.733"/>
<dbReference type="InterPro" id="IPR003593">
    <property type="entry name" value="AAA+_ATPase"/>
</dbReference>
<keyword evidence="5 7" id="KW-1133">Transmembrane helix</keyword>
<evidence type="ECO:0000256" key="7">
    <source>
        <dbReference type="SAM" id="Phobius"/>
    </source>
</evidence>
<evidence type="ECO:0000256" key="1">
    <source>
        <dbReference type="ARBA" id="ARBA00004651"/>
    </source>
</evidence>
<keyword evidence="11" id="KW-1185">Reference proteome</keyword>
<dbReference type="Pfam" id="PF00005">
    <property type="entry name" value="ABC_tran"/>
    <property type="match status" value="1"/>
</dbReference>
<organism evidence="10 11">
    <name type="scientific">Rufibacter tibetensis</name>
    <dbReference type="NCBI Taxonomy" id="512763"/>
    <lineage>
        <taxon>Bacteria</taxon>
        <taxon>Pseudomonadati</taxon>
        <taxon>Bacteroidota</taxon>
        <taxon>Cytophagia</taxon>
        <taxon>Cytophagales</taxon>
        <taxon>Hymenobacteraceae</taxon>
        <taxon>Rufibacter</taxon>
    </lineage>
</organism>
<dbReference type="OrthoDB" id="311344at2"/>
<evidence type="ECO:0008006" key="12">
    <source>
        <dbReference type="Google" id="ProtNLM"/>
    </source>
</evidence>
<dbReference type="Gene3D" id="3.40.50.300">
    <property type="entry name" value="P-loop containing nucleotide triphosphate hydrolases"/>
    <property type="match status" value="1"/>
</dbReference>
<accession>A0A0P0C0Y1</accession>
<dbReference type="SUPFAM" id="SSF90123">
    <property type="entry name" value="ABC transporter transmembrane region"/>
    <property type="match status" value="1"/>
</dbReference>
<dbReference type="GO" id="GO:0005886">
    <property type="term" value="C:plasma membrane"/>
    <property type="evidence" value="ECO:0007669"/>
    <property type="project" value="UniProtKB-SubCell"/>
</dbReference>
<dbReference type="PANTHER" id="PTHR43394:SF4">
    <property type="entry name" value="TOXIN SECRETION ABC TRANSPORTER ATP-BINDING PROTEIN"/>
    <property type="match status" value="1"/>
</dbReference>
<evidence type="ECO:0000259" key="8">
    <source>
        <dbReference type="PROSITE" id="PS50893"/>
    </source>
</evidence>
<keyword evidence="6 7" id="KW-0472">Membrane</keyword>